<evidence type="ECO:0000313" key="2">
    <source>
        <dbReference type="EMBL" id="KAF4312768.1"/>
    </source>
</evidence>
<dbReference type="Proteomes" id="UP000572817">
    <property type="component" value="Unassembled WGS sequence"/>
</dbReference>
<feature type="compositionally biased region" description="Basic and acidic residues" evidence="1">
    <location>
        <begin position="76"/>
        <end position="91"/>
    </location>
</feature>
<keyword evidence="3" id="KW-1185">Reference proteome</keyword>
<protein>
    <submittedName>
        <fullName evidence="2">Uncharacterized protein</fullName>
    </submittedName>
</protein>
<comment type="caution">
    <text evidence="2">The sequence shown here is derived from an EMBL/GenBank/DDBJ whole genome shotgun (WGS) entry which is preliminary data.</text>
</comment>
<dbReference type="AlphaFoldDB" id="A0A8H4J898"/>
<evidence type="ECO:0000313" key="3">
    <source>
        <dbReference type="Proteomes" id="UP000572817"/>
    </source>
</evidence>
<organism evidence="2 3">
    <name type="scientific">Botryosphaeria dothidea</name>
    <dbReference type="NCBI Taxonomy" id="55169"/>
    <lineage>
        <taxon>Eukaryota</taxon>
        <taxon>Fungi</taxon>
        <taxon>Dikarya</taxon>
        <taxon>Ascomycota</taxon>
        <taxon>Pezizomycotina</taxon>
        <taxon>Dothideomycetes</taxon>
        <taxon>Dothideomycetes incertae sedis</taxon>
        <taxon>Botryosphaeriales</taxon>
        <taxon>Botryosphaeriaceae</taxon>
        <taxon>Botryosphaeria</taxon>
    </lineage>
</organism>
<name>A0A8H4J898_9PEZI</name>
<accession>A0A8H4J898</accession>
<reference evidence="2" key="1">
    <citation type="submission" date="2020-04" db="EMBL/GenBank/DDBJ databases">
        <title>Genome Assembly and Annotation of Botryosphaeria dothidea sdau 11-99, a Latent Pathogen of Apple Fruit Ring Rot in China.</title>
        <authorList>
            <person name="Yu C."/>
            <person name="Diao Y."/>
            <person name="Lu Q."/>
            <person name="Zhao J."/>
            <person name="Cui S."/>
            <person name="Peng C."/>
            <person name="He B."/>
            <person name="Liu H."/>
        </authorList>
    </citation>
    <scope>NUCLEOTIDE SEQUENCE [LARGE SCALE GENOMIC DNA]</scope>
    <source>
        <strain evidence="2">Sdau11-99</strain>
    </source>
</reference>
<proteinExistence type="predicted"/>
<gene>
    <name evidence="2" type="ORF">GTA08_BOTSDO11930</name>
</gene>
<feature type="region of interest" description="Disordered" evidence="1">
    <location>
        <begin position="1"/>
        <end position="91"/>
    </location>
</feature>
<dbReference type="OrthoDB" id="5399929at2759"/>
<dbReference type="EMBL" id="WWBZ02000002">
    <property type="protein sequence ID" value="KAF4312768.1"/>
    <property type="molecule type" value="Genomic_DNA"/>
</dbReference>
<evidence type="ECO:0000256" key="1">
    <source>
        <dbReference type="SAM" id="MobiDB-lite"/>
    </source>
</evidence>
<sequence>MMTEMEGDTSRSGPPQDTPGGSRAREVATQRKKRRRSYDKKGGAGGTTGDETQAGKATASQEDARASQGSTTSNGREGKTSDERPKLQPKSIIERLKRVLSDCKQMVLGKTEEREIDDVIFDLRLEVHAAARRGVEESGK</sequence>